<comment type="caution">
    <text evidence="1">The sequence shown here is derived from an EMBL/GenBank/DDBJ whole genome shotgun (WGS) entry which is preliminary data.</text>
</comment>
<dbReference type="AlphaFoldDB" id="A0AAN8B640"/>
<evidence type="ECO:0000313" key="2">
    <source>
        <dbReference type="Proteomes" id="UP001335648"/>
    </source>
</evidence>
<proteinExistence type="predicted"/>
<accession>A0AAN8B640</accession>
<protein>
    <submittedName>
        <fullName evidence="1">Uncharacterized protein</fullName>
    </submittedName>
</protein>
<organism evidence="1 2">
    <name type="scientific">Champsocephalus esox</name>
    <name type="common">pike icefish</name>
    <dbReference type="NCBI Taxonomy" id="159716"/>
    <lineage>
        <taxon>Eukaryota</taxon>
        <taxon>Metazoa</taxon>
        <taxon>Chordata</taxon>
        <taxon>Craniata</taxon>
        <taxon>Vertebrata</taxon>
        <taxon>Euteleostomi</taxon>
        <taxon>Actinopterygii</taxon>
        <taxon>Neopterygii</taxon>
        <taxon>Teleostei</taxon>
        <taxon>Neoteleostei</taxon>
        <taxon>Acanthomorphata</taxon>
        <taxon>Eupercaria</taxon>
        <taxon>Perciformes</taxon>
        <taxon>Notothenioidei</taxon>
        <taxon>Channichthyidae</taxon>
        <taxon>Champsocephalus</taxon>
    </lineage>
</organism>
<name>A0AAN8B640_9TELE</name>
<evidence type="ECO:0000313" key="1">
    <source>
        <dbReference type="EMBL" id="KAK5879296.1"/>
    </source>
</evidence>
<dbReference type="EMBL" id="JAULUE010002065">
    <property type="protein sequence ID" value="KAK5879296.1"/>
    <property type="molecule type" value="Genomic_DNA"/>
</dbReference>
<gene>
    <name evidence="1" type="ORF">CesoFtcFv8_024614</name>
</gene>
<reference evidence="1 2" key="1">
    <citation type="journal article" date="2023" name="Mol. Biol. Evol.">
        <title>Genomics of Secondarily Temperate Adaptation in the Only Non-Antarctic Icefish.</title>
        <authorList>
            <person name="Rivera-Colon A.G."/>
            <person name="Rayamajhi N."/>
            <person name="Minhas B.F."/>
            <person name="Madrigal G."/>
            <person name="Bilyk K.T."/>
            <person name="Yoon V."/>
            <person name="Hune M."/>
            <person name="Gregory S."/>
            <person name="Cheng C.H.C."/>
            <person name="Catchen J.M."/>
        </authorList>
    </citation>
    <scope>NUCLEOTIDE SEQUENCE [LARGE SCALE GENOMIC DNA]</scope>
    <source>
        <strain evidence="1">JC2023a</strain>
    </source>
</reference>
<keyword evidence="2" id="KW-1185">Reference proteome</keyword>
<sequence>MGNLLNSPCKMSNLSGRNIRLFITKDSCEMDAFITSHSAGLPEDKRFLFRKDVDDTQVLVSIRVLASQTEEVPWESHNFVSAFVEDENDMNICGKKIIHNMVLSAPLTVLVYDV</sequence>
<dbReference type="Proteomes" id="UP001335648">
    <property type="component" value="Unassembled WGS sequence"/>
</dbReference>